<dbReference type="AlphaFoldDB" id="A0A2V3IV10"/>
<protein>
    <submittedName>
        <fullName evidence="2">Uncharacterized protein</fullName>
    </submittedName>
</protein>
<proteinExistence type="predicted"/>
<organism evidence="2 3">
    <name type="scientific">Gracilariopsis chorda</name>
    <dbReference type="NCBI Taxonomy" id="448386"/>
    <lineage>
        <taxon>Eukaryota</taxon>
        <taxon>Rhodophyta</taxon>
        <taxon>Florideophyceae</taxon>
        <taxon>Rhodymeniophycidae</taxon>
        <taxon>Gracilariales</taxon>
        <taxon>Gracilariaceae</taxon>
        <taxon>Gracilariopsis</taxon>
    </lineage>
</organism>
<dbReference type="Proteomes" id="UP000247409">
    <property type="component" value="Unassembled WGS sequence"/>
</dbReference>
<comment type="caution">
    <text evidence="2">The sequence shown here is derived from an EMBL/GenBank/DDBJ whole genome shotgun (WGS) entry which is preliminary data.</text>
</comment>
<sequence>MQQRESKLDDIKVGHSVYEDEMSKAREDPKLVETLKTQGSKVEGLIANAADRDILSESVRIVGEANKMSLRAKHTSQTDTQTTGMEQSMSSSNSCVATPLAQLQLSA</sequence>
<accession>A0A2V3IV10</accession>
<dbReference type="EMBL" id="NBIV01000047">
    <property type="protein sequence ID" value="PXF45976.1"/>
    <property type="molecule type" value="Genomic_DNA"/>
</dbReference>
<feature type="compositionally biased region" description="Polar residues" evidence="1">
    <location>
        <begin position="75"/>
        <end position="96"/>
    </location>
</feature>
<evidence type="ECO:0000313" key="3">
    <source>
        <dbReference type="Proteomes" id="UP000247409"/>
    </source>
</evidence>
<feature type="region of interest" description="Disordered" evidence="1">
    <location>
        <begin position="70"/>
        <end position="96"/>
    </location>
</feature>
<reference evidence="2 3" key="1">
    <citation type="journal article" date="2018" name="Mol. Biol. Evol.">
        <title>Analysis of the draft genome of the red seaweed Gracilariopsis chorda provides insights into genome size evolution in Rhodophyta.</title>
        <authorList>
            <person name="Lee J."/>
            <person name="Yang E.C."/>
            <person name="Graf L."/>
            <person name="Yang J.H."/>
            <person name="Qiu H."/>
            <person name="Zel Zion U."/>
            <person name="Chan C.X."/>
            <person name="Stephens T.G."/>
            <person name="Weber A.P.M."/>
            <person name="Boo G.H."/>
            <person name="Boo S.M."/>
            <person name="Kim K.M."/>
            <person name="Shin Y."/>
            <person name="Jung M."/>
            <person name="Lee S.J."/>
            <person name="Yim H.S."/>
            <person name="Lee J.H."/>
            <person name="Bhattacharya D."/>
            <person name="Yoon H.S."/>
        </authorList>
    </citation>
    <scope>NUCLEOTIDE SEQUENCE [LARGE SCALE GENOMIC DNA]</scope>
    <source>
        <strain evidence="2 3">SKKU-2015</strain>
        <tissue evidence="2">Whole body</tissue>
    </source>
</reference>
<gene>
    <name evidence="2" type="ORF">BWQ96_04232</name>
</gene>
<keyword evidence="3" id="KW-1185">Reference proteome</keyword>
<name>A0A2V3IV10_9FLOR</name>
<evidence type="ECO:0000313" key="2">
    <source>
        <dbReference type="EMBL" id="PXF45976.1"/>
    </source>
</evidence>
<evidence type="ECO:0000256" key="1">
    <source>
        <dbReference type="SAM" id="MobiDB-lite"/>
    </source>
</evidence>